<dbReference type="SUPFAM" id="SSF46689">
    <property type="entry name" value="Homeodomain-like"/>
    <property type="match status" value="1"/>
</dbReference>
<accession>A0ABX0FHH8</accession>
<evidence type="ECO:0000259" key="4">
    <source>
        <dbReference type="PROSITE" id="PS50977"/>
    </source>
</evidence>
<evidence type="ECO:0000256" key="3">
    <source>
        <dbReference type="SAM" id="MobiDB-lite"/>
    </source>
</evidence>
<gene>
    <name evidence="5" type="ORF">GW587_07205</name>
</gene>
<dbReference type="RefSeq" id="WP_166100528.1">
    <property type="nucleotide sequence ID" value="NZ_JAADJT010000003.1"/>
</dbReference>
<evidence type="ECO:0000256" key="2">
    <source>
        <dbReference type="PROSITE-ProRule" id="PRU00335"/>
    </source>
</evidence>
<comment type="caution">
    <text evidence="5">The sequence shown here is derived from an EMBL/GenBank/DDBJ whole genome shotgun (WGS) entry which is preliminary data.</text>
</comment>
<protein>
    <submittedName>
        <fullName evidence="5">TetR/AcrR family transcriptional regulator</fullName>
    </submittedName>
</protein>
<dbReference type="InterPro" id="IPR009057">
    <property type="entry name" value="Homeodomain-like_sf"/>
</dbReference>
<proteinExistence type="predicted"/>
<feature type="region of interest" description="Disordered" evidence="3">
    <location>
        <begin position="1"/>
        <end position="20"/>
    </location>
</feature>
<dbReference type="PANTHER" id="PTHR30055:SF226">
    <property type="entry name" value="HTH-TYPE TRANSCRIPTIONAL REGULATOR PKSA"/>
    <property type="match status" value="1"/>
</dbReference>
<dbReference type="InterPro" id="IPR050109">
    <property type="entry name" value="HTH-type_TetR-like_transc_reg"/>
</dbReference>
<reference evidence="6" key="2">
    <citation type="submission" date="2023-07" db="EMBL/GenBank/DDBJ databases">
        <title>Duganella aceri sp. nov., isolated from tree sap.</title>
        <authorList>
            <person name="Kim I.S."/>
        </authorList>
    </citation>
    <scope>NUCLEOTIDE SEQUENCE [LARGE SCALE GENOMIC DNA]</scope>
    <source>
        <strain evidence="6">SAP-35</strain>
    </source>
</reference>
<feature type="domain" description="HTH tetR-type" evidence="4">
    <location>
        <begin position="17"/>
        <end position="77"/>
    </location>
</feature>
<dbReference type="EMBL" id="JAADJT010000003">
    <property type="protein sequence ID" value="NGZ84040.1"/>
    <property type="molecule type" value="Genomic_DNA"/>
</dbReference>
<evidence type="ECO:0000256" key="1">
    <source>
        <dbReference type="ARBA" id="ARBA00023125"/>
    </source>
</evidence>
<dbReference type="PRINTS" id="PR00455">
    <property type="entry name" value="HTHTETR"/>
</dbReference>
<evidence type="ECO:0000313" key="6">
    <source>
        <dbReference type="Proteomes" id="UP000666369"/>
    </source>
</evidence>
<dbReference type="PROSITE" id="PS50977">
    <property type="entry name" value="HTH_TETR_2"/>
    <property type="match status" value="1"/>
</dbReference>
<dbReference type="Proteomes" id="UP000666369">
    <property type="component" value="Unassembled WGS sequence"/>
</dbReference>
<evidence type="ECO:0000313" key="5">
    <source>
        <dbReference type="EMBL" id="NGZ84040.1"/>
    </source>
</evidence>
<sequence length="205" mass="23075">MTTPTTAKRRSDPERAQNRRNQVLQAAAVCFARSGFHGASMAEISKEAGMSAGHIYNYFDGKDAIIMAFVDLQSEHVMTQLRELDSKEDPLQSMIDEAPRHIDESLDPHFFELPMEMCAEAARNPKIAAALRAADVAAMEKFRPIIKRERERRNLPVDDELLDGRIDTVVSLFHGLPVRALYRPQLDRDGLVEGYRVALKALLLT</sequence>
<feature type="DNA-binding region" description="H-T-H motif" evidence="2">
    <location>
        <begin position="40"/>
        <end position="59"/>
    </location>
</feature>
<dbReference type="Pfam" id="PF00440">
    <property type="entry name" value="TetR_N"/>
    <property type="match status" value="1"/>
</dbReference>
<organism evidence="5 6">
    <name type="scientific">Duganella aceris</name>
    <dbReference type="NCBI Taxonomy" id="2703883"/>
    <lineage>
        <taxon>Bacteria</taxon>
        <taxon>Pseudomonadati</taxon>
        <taxon>Pseudomonadota</taxon>
        <taxon>Betaproteobacteria</taxon>
        <taxon>Burkholderiales</taxon>
        <taxon>Oxalobacteraceae</taxon>
        <taxon>Telluria group</taxon>
        <taxon>Duganella</taxon>
    </lineage>
</organism>
<name>A0ABX0FHH8_9BURK</name>
<dbReference type="Gene3D" id="1.10.357.10">
    <property type="entry name" value="Tetracycline Repressor, domain 2"/>
    <property type="match status" value="1"/>
</dbReference>
<keyword evidence="6" id="KW-1185">Reference proteome</keyword>
<reference evidence="5 6" key="1">
    <citation type="submission" date="2020-01" db="EMBL/GenBank/DDBJ databases">
        <authorList>
            <person name="Lee S.D."/>
        </authorList>
    </citation>
    <scope>NUCLEOTIDE SEQUENCE [LARGE SCALE GENOMIC DNA]</scope>
    <source>
        <strain evidence="5 6">SAP-35</strain>
    </source>
</reference>
<dbReference type="InterPro" id="IPR001647">
    <property type="entry name" value="HTH_TetR"/>
</dbReference>
<keyword evidence="1 2" id="KW-0238">DNA-binding</keyword>
<dbReference type="PANTHER" id="PTHR30055">
    <property type="entry name" value="HTH-TYPE TRANSCRIPTIONAL REGULATOR RUTR"/>
    <property type="match status" value="1"/>
</dbReference>